<organism evidence="2">
    <name type="scientific">Triatoma infestans</name>
    <name type="common">Assassin bug</name>
    <dbReference type="NCBI Taxonomy" id="30076"/>
    <lineage>
        <taxon>Eukaryota</taxon>
        <taxon>Metazoa</taxon>
        <taxon>Ecdysozoa</taxon>
        <taxon>Arthropoda</taxon>
        <taxon>Hexapoda</taxon>
        <taxon>Insecta</taxon>
        <taxon>Pterygota</taxon>
        <taxon>Neoptera</taxon>
        <taxon>Paraneoptera</taxon>
        <taxon>Hemiptera</taxon>
        <taxon>Heteroptera</taxon>
        <taxon>Panheteroptera</taxon>
        <taxon>Cimicomorpha</taxon>
        <taxon>Reduviidae</taxon>
        <taxon>Triatominae</taxon>
        <taxon>Triatoma</taxon>
    </lineage>
</organism>
<dbReference type="SUPFAM" id="SSF56672">
    <property type="entry name" value="DNA/RNA polymerases"/>
    <property type="match status" value="1"/>
</dbReference>
<dbReference type="InterPro" id="IPR043128">
    <property type="entry name" value="Rev_trsase/Diguanyl_cyclase"/>
</dbReference>
<reference evidence="2" key="2">
    <citation type="journal article" date="2017" name="J. Med. Entomol.">
        <title>Transcriptome Analysis of the Triatoma infestans (Hemiptera: Reduviidae) Integument.</title>
        <authorList>
            <person name="Calderon-Fernandez G.M."/>
            <person name="Moriconi D.E."/>
            <person name="Dulbecco A.B."/>
            <person name="Juarez M.P."/>
        </authorList>
    </citation>
    <scope>NUCLEOTIDE SEQUENCE</scope>
    <source>
        <strain evidence="2">Int1</strain>
        <tissue evidence="2">Integument</tissue>
    </source>
</reference>
<dbReference type="Pfam" id="PF00078">
    <property type="entry name" value="RVT_1"/>
    <property type="match status" value="1"/>
</dbReference>
<dbReference type="InterPro" id="IPR043502">
    <property type="entry name" value="DNA/RNA_pol_sf"/>
</dbReference>
<accession>A0A161MHY7</accession>
<proteinExistence type="predicted"/>
<evidence type="ECO:0000259" key="1">
    <source>
        <dbReference type="Pfam" id="PF00078"/>
    </source>
</evidence>
<sequence>MIRLRALLRSLPLAASITSHKVDSSLKVQLNSEGDVYLDNVIIYSSSLEEQCRQLDHVLAKLEEANLKINLEKCHSAPPKVKHWAM</sequence>
<dbReference type="GO" id="GO:0071897">
    <property type="term" value="P:DNA biosynthetic process"/>
    <property type="evidence" value="ECO:0007669"/>
    <property type="project" value="UniProtKB-ARBA"/>
</dbReference>
<protein>
    <submittedName>
        <fullName evidence="2">Pol protein</fullName>
    </submittedName>
</protein>
<dbReference type="Gene3D" id="3.30.70.270">
    <property type="match status" value="1"/>
</dbReference>
<dbReference type="EMBL" id="GEMB01006465">
    <property type="protein sequence ID" value="JAR96877.1"/>
    <property type="molecule type" value="Transcribed_RNA"/>
</dbReference>
<evidence type="ECO:0000313" key="2">
    <source>
        <dbReference type="EMBL" id="JAR96877.1"/>
    </source>
</evidence>
<dbReference type="InterPro" id="IPR000477">
    <property type="entry name" value="RT_dom"/>
</dbReference>
<dbReference type="AlphaFoldDB" id="A0A161MHY7"/>
<feature type="domain" description="Reverse transcriptase" evidence="1">
    <location>
        <begin position="12"/>
        <end position="79"/>
    </location>
</feature>
<name>A0A161MHY7_TRIIF</name>
<reference evidence="2" key="1">
    <citation type="submission" date="2016-04" db="EMBL/GenBank/DDBJ databases">
        <authorList>
            <person name="Calderon-Fernandez G.M.Sr."/>
        </authorList>
    </citation>
    <scope>NUCLEOTIDE SEQUENCE</scope>
    <source>
        <strain evidence="2">Int1</strain>
        <tissue evidence="2">Integument</tissue>
    </source>
</reference>